<protein>
    <recommendedName>
        <fullName evidence="2">Chromo domain-containing protein</fullName>
    </recommendedName>
</protein>
<dbReference type="InterPro" id="IPR000953">
    <property type="entry name" value="Chromo/chromo_shadow_dom"/>
</dbReference>
<reference evidence="3" key="1">
    <citation type="submission" date="2021-01" db="EMBL/GenBank/DDBJ databases">
        <authorList>
            <person name="Corre E."/>
            <person name="Pelletier E."/>
            <person name="Niang G."/>
            <person name="Scheremetjew M."/>
            <person name="Finn R."/>
            <person name="Kale V."/>
            <person name="Holt S."/>
            <person name="Cochrane G."/>
            <person name="Meng A."/>
            <person name="Brown T."/>
            <person name="Cohen L."/>
        </authorList>
    </citation>
    <scope>NUCLEOTIDE SEQUENCE</scope>
    <source>
        <strain evidence="3">CCMP2058</strain>
    </source>
</reference>
<accession>A0A7S0H8G3</accession>
<evidence type="ECO:0000313" key="3">
    <source>
        <dbReference type="EMBL" id="CAD8462188.1"/>
    </source>
</evidence>
<feature type="compositionally biased region" description="Low complexity" evidence="1">
    <location>
        <begin position="283"/>
        <end position="294"/>
    </location>
</feature>
<dbReference type="EMBL" id="HBEM01031046">
    <property type="protein sequence ID" value="CAD8462188.1"/>
    <property type="molecule type" value="Transcribed_RNA"/>
</dbReference>
<feature type="compositionally biased region" description="Basic and acidic residues" evidence="1">
    <location>
        <begin position="126"/>
        <end position="149"/>
    </location>
</feature>
<dbReference type="SUPFAM" id="SSF54160">
    <property type="entry name" value="Chromo domain-like"/>
    <property type="match status" value="1"/>
</dbReference>
<gene>
    <name evidence="3" type="ORF">LAMO00422_LOCUS21148</name>
</gene>
<dbReference type="SMART" id="SM00298">
    <property type="entry name" value="CHROMO"/>
    <property type="match status" value="1"/>
</dbReference>
<feature type="compositionally biased region" description="Gly residues" evidence="1">
    <location>
        <begin position="214"/>
        <end position="228"/>
    </location>
</feature>
<dbReference type="PROSITE" id="PS50013">
    <property type="entry name" value="CHROMO_2"/>
    <property type="match status" value="1"/>
</dbReference>
<proteinExistence type="predicted"/>
<organism evidence="3">
    <name type="scientific">Amorphochlora amoebiformis</name>
    <dbReference type="NCBI Taxonomy" id="1561963"/>
    <lineage>
        <taxon>Eukaryota</taxon>
        <taxon>Sar</taxon>
        <taxon>Rhizaria</taxon>
        <taxon>Cercozoa</taxon>
        <taxon>Chlorarachniophyceae</taxon>
        <taxon>Amorphochlora</taxon>
    </lineage>
</organism>
<dbReference type="CDD" id="cd00024">
    <property type="entry name" value="CD_CSD"/>
    <property type="match status" value="1"/>
</dbReference>
<feature type="region of interest" description="Disordered" evidence="1">
    <location>
        <begin position="54"/>
        <end position="294"/>
    </location>
</feature>
<sequence length="424" mass="46961">MRGKLSYTTRVFEVEKILQQRIINDDLCYLVKWKGYPDAYNTWETSTSFKTEFKHHSKPTLKLNRDQKTPPRPQVHHDRPKNAPTPDSHPKEGGPEPAKMPSHPKPPTAQVQLGSHRVRSKPVRFKNSDFEFHLDKPSRRRRQPSDAHGKQVPSKSSGLSGSKRKKASQESKSLLKKVRKGNTNGNDTCAPDTADASDDTEDTNAEPQMHGNAAGMGSGVRNGMGYGSGSSDPAGGAFTSDAAGRSHTLASGKAQGRGKHHPQPRTRKKTPKSASTGNARGHASTTASSTASAGATTTVAPNVLGKSFRRRLPALPSVTSSSTIDIDQERIELDFKGPLGNLRTICMENLKNIDLPGLFKRRDETGLNNVIKHIRRAILLLHDTPCPSCGDFMYRRLYRDKKRYRYVCVNYHKTKQCATFIRDF</sequence>
<feature type="compositionally biased region" description="Acidic residues" evidence="1">
    <location>
        <begin position="195"/>
        <end position="204"/>
    </location>
</feature>
<dbReference type="Pfam" id="PF00385">
    <property type="entry name" value="Chromo"/>
    <property type="match status" value="1"/>
</dbReference>
<feature type="domain" description="Chromo" evidence="2">
    <location>
        <begin position="12"/>
        <end position="72"/>
    </location>
</feature>
<dbReference type="InterPro" id="IPR023780">
    <property type="entry name" value="Chromo_domain"/>
</dbReference>
<feature type="compositionally biased region" description="Basic and acidic residues" evidence="1">
    <location>
        <begin position="63"/>
        <end position="81"/>
    </location>
</feature>
<evidence type="ECO:0000256" key="1">
    <source>
        <dbReference type="SAM" id="MobiDB-lite"/>
    </source>
</evidence>
<feature type="compositionally biased region" description="Basic residues" evidence="1">
    <location>
        <begin position="256"/>
        <end position="271"/>
    </location>
</feature>
<dbReference type="Gene3D" id="2.40.50.40">
    <property type="match status" value="1"/>
</dbReference>
<dbReference type="InterPro" id="IPR016197">
    <property type="entry name" value="Chromo-like_dom_sf"/>
</dbReference>
<dbReference type="AlphaFoldDB" id="A0A7S0H8G3"/>
<evidence type="ECO:0000259" key="2">
    <source>
        <dbReference type="PROSITE" id="PS50013"/>
    </source>
</evidence>
<name>A0A7S0H8G3_9EUKA</name>